<dbReference type="WBParaSite" id="MhA1_Contig1325.frz3.gene1">
    <property type="protein sequence ID" value="MhA1_Contig1325.frz3.gene1"/>
    <property type="gene ID" value="MhA1_Contig1325.frz3.gene1"/>
</dbReference>
<dbReference type="AlphaFoldDB" id="A0A1I8B3P6"/>
<keyword evidence="2" id="KW-1185">Reference proteome</keyword>
<organism evidence="2 3">
    <name type="scientific">Meloidogyne hapla</name>
    <name type="common">Root-knot nematode worm</name>
    <dbReference type="NCBI Taxonomy" id="6305"/>
    <lineage>
        <taxon>Eukaryota</taxon>
        <taxon>Metazoa</taxon>
        <taxon>Ecdysozoa</taxon>
        <taxon>Nematoda</taxon>
        <taxon>Chromadorea</taxon>
        <taxon>Rhabditida</taxon>
        <taxon>Tylenchina</taxon>
        <taxon>Tylenchomorpha</taxon>
        <taxon>Tylenchoidea</taxon>
        <taxon>Meloidogynidae</taxon>
        <taxon>Meloidogyninae</taxon>
        <taxon>Meloidogyne</taxon>
    </lineage>
</organism>
<keyword evidence="1" id="KW-0472">Membrane</keyword>
<feature type="transmembrane region" description="Helical" evidence="1">
    <location>
        <begin position="115"/>
        <end position="136"/>
    </location>
</feature>
<dbReference type="OMA" id="NHITAFM"/>
<feature type="transmembrane region" description="Helical" evidence="1">
    <location>
        <begin position="170"/>
        <end position="194"/>
    </location>
</feature>
<feature type="transmembrane region" description="Helical" evidence="1">
    <location>
        <begin position="215"/>
        <end position="234"/>
    </location>
</feature>
<keyword evidence="1" id="KW-0812">Transmembrane</keyword>
<reference evidence="3" key="1">
    <citation type="submission" date="2016-11" db="UniProtKB">
        <authorList>
            <consortium name="WormBaseParasite"/>
        </authorList>
    </citation>
    <scope>IDENTIFICATION</scope>
</reference>
<sequence>MTFNLLFPCTFCQFPHLLLAACLITSVTKGFRWRSHAKILFHLIAGLILLFLPQLIHGPMIAGGSFDNLNLTLQRYTAPFHFSKALIAAFLLFNKLITAYLLYEQKARGQHVSQNFLSCSFLVDGIWLTVEFYSLISSSKRSISEEIELMCARTRRWMNYGHSGFGTQRALFWIDSTIFFFYSFFQFAFSGLILNTIIRREILIVGLHEMYAREFAIYCLGIAICSLTAPIQFALSQQKQYAEQRILIQSFIFILNLYTHFGLNIYTPIHIISLIISFFHCSLLFVVWQRCCGEEALIETKENEGENKEINNNNQKVTTATVTLRSAQGFKANK</sequence>
<evidence type="ECO:0000313" key="2">
    <source>
        <dbReference type="Proteomes" id="UP000095281"/>
    </source>
</evidence>
<feature type="transmembrane region" description="Helical" evidence="1">
    <location>
        <begin position="6"/>
        <end position="27"/>
    </location>
</feature>
<feature type="transmembrane region" description="Helical" evidence="1">
    <location>
        <begin position="39"/>
        <end position="62"/>
    </location>
</feature>
<accession>A0A1I8B3P6</accession>
<evidence type="ECO:0000313" key="3">
    <source>
        <dbReference type="WBParaSite" id="MhA1_Contig1325.frz3.gene1"/>
    </source>
</evidence>
<feature type="transmembrane region" description="Helical" evidence="1">
    <location>
        <begin position="270"/>
        <end position="288"/>
    </location>
</feature>
<name>A0A1I8B3P6_MELHA</name>
<proteinExistence type="predicted"/>
<evidence type="ECO:0000256" key="1">
    <source>
        <dbReference type="SAM" id="Phobius"/>
    </source>
</evidence>
<keyword evidence="1" id="KW-1133">Transmembrane helix</keyword>
<protein>
    <submittedName>
        <fullName evidence="3">Uncharacterized protein</fullName>
    </submittedName>
</protein>
<dbReference type="Proteomes" id="UP000095281">
    <property type="component" value="Unplaced"/>
</dbReference>
<feature type="transmembrane region" description="Helical" evidence="1">
    <location>
        <begin position="82"/>
        <end position="103"/>
    </location>
</feature>